<dbReference type="SUPFAM" id="SSF51735">
    <property type="entry name" value="NAD(P)-binding Rossmann-fold domains"/>
    <property type="match status" value="1"/>
</dbReference>
<sequence>MELLGGDAAIIDPGSYERITHEPCEPVIDDDSNGRPELCCSGVRRTDGRRIAAVASAAERRGSLLAVAHYTPSKWGVVGLTRHIAEEGRRAPGRTRSVRVRPT</sequence>
<name>A0ABD6AF70_9EURY</name>
<gene>
    <name evidence="1" type="ORF">ACFQPE_19210</name>
</gene>
<dbReference type="Gene3D" id="3.40.50.720">
    <property type="entry name" value="NAD(P)-binding Rossmann-like Domain"/>
    <property type="match status" value="1"/>
</dbReference>
<dbReference type="GeneID" id="79317907"/>
<dbReference type="RefSeq" id="WP_276306249.1">
    <property type="nucleotide sequence ID" value="NZ_CP119993.1"/>
</dbReference>
<dbReference type="Proteomes" id="UP001596547">
    <property type="component" value="Unassembled WGS sequence"/>
</dbReference>
<accession>A0ABD6AF70</accession>
<comment type="caution">
    <text evidence="1">The sequence shown here is derived from an EMBL/GenBank/DDBJ whole genome shotgun (WGS) entry which is preliminary data.</text>
</comment>
<keyword evidence="2" id="KW-1185">Reference proteome</keyword>
<reference evidence="1 2" key="1">
    <citation type="journal article" date="2019" name="Int. J. Syst. Evol. Microbiol.">
        <title>The Global Catalogue of Microorganisms (GCM) 10K type strain sequencing project: providing services to taxonomists for standard genome sequencing and annotation.</title>
        <authorList>
            <consortium name="The Broad Institute Genomics Platform"/>
            <consortium name="The Broad Institute Genome Sequencing Center for Infectious Disease"/>
            <person name="Wu L."/>
            <person name="Ma J."/>
        </authorList>
    </citation>
    <scope>NUCLEOTIDE SEQUENCE [LARGE SCALE GENOMIC DNA]</scope>
    <source>
        <strain evidence="1 2">PSR21</strain>
    </source>
</reference>
<organism evidence="1 2">
    <name type="scientific">Halomarina halobia</name>
    <dbReference type="NCBI Taxonomy" id="3033386"/>
    <lineage>
        <taxon>Archaea</taxon>
        <taxon>Methanobacteriati</taxon>
        <taxon>Methanobacteriota</taxon>
        <taxon>Stenosarchaea group</taxon>
        <taxon>Halobacteria</taxon>
        <taxon>Halobacteriales</taxon>
        <taxon>Natronomonadaceae</taxon>
        <taxon>Halomarina</taxon>
    </lineage>
</organism>
<proteinExistence type="predicted"/>
<dbReference type="InterPro" id="IPR036291">
    <property type="entry name" value="NAD(P)-bd_dom_sf"/>
</dbReference>
<protein>
    <submittedName>
        <fullName evidence="1">Uncharacterized protein</fullName>
    </submittedName>
</protein>
<evidence type="ECO:0000313" key="2">
    <source>
        <dbReference type="Proteomes" id="UP001596547"/>
    </source>
</evidence>
<dbReference type="AlphaFoldDB" id="A0ABD6AF70"/>
<dbReference type="EMBL" id="JBHTBF010000003">
    <property type="protein sequence ID" value="MFC7318907.1"/>
    <property type="molecule type" value="Genomic_DNA"/>
</dbReference>
<evidence type="ECO:0000313" key="1">
    <source>
        <dbReference type="EMBL" id="MFC7318907.1"/>
    </source>
</evidence>